<keyword evidence="7 9" id="KW-0067">ATP-binding</keyword>
<evidence type="ECO:0000256" key="8">
    <source>
        <dbReference type="ARBA" id="ARBA00023136"/>
    </source>
</evidence>
<evidence type="ECO:0000256" key="3">
    <source>
        <dbReference type="ARBA" id="ARBA00022475"/>
    </source>
</evidence>
<dbReference type="GO" id="GO:0005802">
    <property type="term" value="C:trans-Golgi network"/>
    <property type="evidence" value="ECO:0007669"/>
    <property type="project" value="TreeGrafter"/>
</dbReference>
<dbReference type="GO" id="GO:0004430">
    <property type="term" value="F:1-phosphatidylinositol 4-kinase activity"/>
    <property type="evidence" value="ECO:0007669"/>
    <property type="project" value="UniProtKB-UniRule"/>
</dbReference>
<feature type="region of interest" description="Disordered" evidence="10">
    <location>
        <begin position="307"/>
        <end position="365"/>
    </location>
</feature>
<gene>
    <name evidence="12" type="primary">Pi4k2b</name>
    <name evidence="12" type="ORF">g.9202</name>
</gene>
<keyword evidence="4 9" id="KW-0808">Transferase</keyword>
<evidence type="ECO:0000256" key="10">
    <source>
        <dbReference type="SAM" id="MobiDB-lite"/>
    </source>
</evidence>
<keyword evidence="3" id="KW-1003">Cell membrane</keyword>
<evidence type="ECO:0000256" key="2">
    <source>
        <dbReference type="ARBA" id="ARBA00008941"/>
    </source>
</evidence>
<keyword evidence="6 9" id="KW-0418">Kinase</keyword>
<dbReference type="GO" id="GO:0005768">
    <property type="term" value="C:endosome"/>
    <property type="evidence" value="ECO:0007669"/>
    <property type="project" value="TreeGrafter"/>
</dbReference>
<dbReference type="GO" id="GO:0046854">
    <property type="term" value="P:phosphatidylinositol phosphate biosynthetic process"/>
    <property type="evidence" value="ECO:0007669"/>
    <property type="project" value="UniProtKB-UniRule"/>
</dbReference>
<keyword evidence="5 9" id="KW-0547">Nucleotide-binding</keyword>
<comment type="catalytic activity">
    <reaction evidence="9">
        <text>a 1,2-diacyl-sn-glycero-3-phospho-(1D-myo-inositol) + ATP = a 1,2-diacyl-sn-glycero-3-phospho-(1D-myo-inositol 4-phosphate) + ADP + H(+)</text>
        <dbReference type="Rhea" id="RHEA:19877"/>
        <dbReference type="ChEBI" id="CHEBI:15378"/>
        <dbReference type="ChEBI" id="CHEBI:30616"/>
        <dbReference type="ChEBI" id="CHEBI:57880"/>
        <dbReference type="ChEBI" id="CHEBI:58178"/>
        <dbReference type="ChEBI" id="CHEBI:456216"/>
        <dbReference type="EC" id="2.7.1.67"/>
    </reaction>
</comment>
<dbReference type="InterPro" id="IPR000403">
    <property type="entry name" value="PI3/4_kinase_cat_dom"/>
</dbReference>
<evidence type="ECO:0000259" key="11">
    <source>
        <dbReference type="PROSITE" id="PS50290"/>
    </source>
</evidence>
<dbReference type="InterPro" id="IPR039756">
    <property type="entry name" value="Lsb6/PI4K2"/>
</dbReference>
<evidence type="ECO:0000256" key="7">
    <source>
        <dbReference type="ARBA" id="ARBA00022840"/>
    </source>
</evidence>
<dbReference type="Gene3D" id="1.10.1070.20">
    <property type="match status" value="1"/>
</dbReference>
<comment type="subcellular location">
    <subcellularLocation>
        <location evidence="1">Cell membrane</location>
    </subcellularLocation>
    <subcellularLocation>
        <location evidence="9">Membrane</location>
        <topology evidence="9">Peripheral membrane protein</topology>
    </subcellularLocation>
</comment>
<evidence type="ECO:0000256" key="6">
    <source>
        <dbReference type="ARBA" id="ARBA00022777"/>
    </source>
</evidence>
<comment type="similarity">
    <text evidence="2 9">Belongs to the PI3/PI4-kinase family. Type II PI4K subfamily.</text>
</comment>
<evidence type="ECO:0000256" key="5">
    <source>
        <dbReference type="ARBA" id="ARBA00022741"/>
    </source>
</evidence>
<evidence type="ECO:0000256" key="9">
    <source>
        <dbReference type="RuleBase" id="RU367084"/>
    </source>
</evidence>
<dbReference type="GO" id="GO:0005886">
    <property type="term" value="C:plasma membrane"/>
    <property type="evidence" value="ECO:0007669"/>
    <property type="project" value="UniProtKB-SubCell"/>
</dbReference>
<accession>A0A6G1S7K0</accession>
<dbReference type="EMBL" id="GGYP01001366">
    <property type="protein sequence ID" value="MDE46137.1"/>
    <property type="molecule type" value="Transcribed_RNA"/>
</dbReference>
<dbReference type="PANTHER" id="PTHR12865:SF1">
    <property type="entry name" value="PHOSPHATIDYLINOSITOL 4-KINASE TYPE 2"/>
    <property type="match status" value="1"/>
</dbReference>
<dbReference type="GO" id="GO:0005524">
    <property type="term" value="F:ATP binding"/>
    <property type="evidence" value="ECO:0007669"/>
    <property type="project" value="UniProtKB-UniRule"/>
</dbReference>
<name>A0A6G1S7K0_9ACAR</name>
<dbReference type="AlphaFoldDB" id="A0A6G1S7K0"/>
<evidence type="ECO:0000256" key="4">
    <source>
        <dbReference type="ARBA" id="ARBA00022679"/>
    </source>
</evidence>
<proteinExistence type="inferred from homology"/>
<dbReference type="EC" id="2.7.1.67" evidence="9"/>
<feature type="compositionally biased region" description="Polar residues" evidence="10">
    <location>
        <begin position="345"/>
        <end position="354"/>
    </location>
</feature>
<protein>
    <recommendedName>
        <fullName evidence="9">Phosphatidylinositol 4-kinase type 2</fullName>
        <ecNumber evidence="9">2.7.1.67</ecNumber>
    </recommendedName>
</protein>
<reference evidence="12" key="1">
    <citation type="submission" date="2018-10" db="EMBL/GenBank/DDBJ databases">
        <title>Transcriptome assembly of Aceria tosichella (Wheat curl mite) Type 2.</title>
        <authorList>
            <person name="Scully E.D."/>
            <person name="Geib S.M."/>
            <person name="Palmer N.A."/>
            <person name="Gupta A.K."/>
            <person name="Sarath G."/>
            <person name="Tatineni S."/>
        </authorList>
    </citation>
    <scope>NUCLEOTIDE SEQUENCE</scope>
    <source>
        <strain evidence="12">LincolnNE</strain>
    </source>
</reference>
<organism evidence="12">
    <name type="scientific">Aceria tosichella</name>
    <name type="common">wheat curl mite</name>
    <dbReference type="NCBI Taxonomy" id="561515"/>
    <lineage>
        <taxon>Eukaryota</taxon>
        <taxon>Metazoa</taxon>
        <taxon>Ecdysozoa</taxon>
        <taxon>Arthropoda</taxon>
        <taxon>Chelicerata</taxon>
        <taxon>Arachnida</taxon>
        <taxon>Acari</taxon>
        <taxon>Acariformes</taxon>
        <taxon>Trombidiformes</taxon>
        <taxon>Prostigmata</taxon>
        <taxon>Eupodina</taxon>
        <taxon>Eriophyoidea</taxon>
        <taxon>Eriophyidae</taxon>
        <taxon>Eriophyinae</taxon>
        <taxon>Aceriini</taxon>
        <taxon>Aceria</taxon>
    </lineage>
</organism>
<sequence>MDSSSEFQCLLEESAMASHSQDIESTSIVNDDSLNNNSIIRIDNNFEDDPEFSNIINEAETAIEEGVYPQRISQGSSGSYFVFDTTGQRRIGVFKPKDEEPYGRLNPKWTKWMHKLCCPCCFGRSCLVPNQGYLSEASAYVVDRKLKLGIVPKTRVVRLFSKTFNYSAIDRAKANTKREVSERFPKVGKHFNRIGLPPKVGSFQLFVENYEDAAIWLRRFEEFPPEPDVKAEFQRQFERLVILDYIIRNTDRGNDNWLIYYDVKPTKTVNGHTGSINNAKSARMGAGDPSNSTVVVVNEAPSSIATSNNLILDTGSTPPSAPSPGDKPKDQSMSQQIVTGDIVGGSQSNEQNNQAGGGDVTSQPEPPVIRIAAIDNGLAFPFKHPDEWRAYPYYWAWLPYAKIPFSQESRKQFYPLLTDMNFVQELCDELYEVFSKDGGFDKKVFEKQMSVLRGQILNLTQALKEGKTPFQLVQMPPILVERRPTSSANRGRLRSMTDNFTQSFQKTAPFFTWC</sequence>
<dbReference type="GO" id="GO:0007032">
    <property type="term" value="P:endosome organization"/>
    <property type="evidence" value="ECO:0007669"/>
    <property type="project" value="TreeGrafter"/>
</dbReference>
<dbReference type="GO" id="GO:0005765">
    <property type="term" value="C:lysosomal membrane"/>
    <property type="evidence" value="ECO:0007669"/>
    <property type="project" value="TreeGrafter"/>
</dbReference>
<dbReference type="PANTHER" id="PTHR12865">
    <property type="entry name" value="PHOSPHATIDYLINOSITOL 4-KINASE TYPE-II"/>
    <property type="match status" value="1"/>
</dbReference>
<evidence type="ECO:0000256" key="1">
    <source>
        <dbReference type="ARBA" id="ARBA00004236"/>
    </source>
</evidence>
<evidence type="ECO:0000313" key="12">
    <source>
        <dbReference type="EMBL" id="MDE46137.1"/>
    </source>
</evidence>
<keyword evidence="8 9" id="KW-0472">Membrane</keyword>
<dbReference type="GO" id="GO:0007030">
    <property type="term" value="P:Golgi organization"/>
    <property type="evidence" value="ECO:0007669"/>
    <property type="project" value="TreeGrafter"/>
</dbReference>
<dbReference type="PROSITE" id="PS50290">
    <property type="entry name" value="PI3_4_KINASE_3"/>
    <property type="match status" value="1"/>
</dbReference>
<dbReference type="Pfam" id="PF00454">
    <property type="entry name" value="PI3_PI4_kinase"/>
    <property type="match status" value="2"/>
</dbReference>
<feature type="domain" description="PI3K/PI4K catalytic" evidence="11">
    <location>
        <begin position="66"/>
        <end position="482"/>
    </location>
</feature>